<feature type="transmembrane region" description="Helical" evidence="1">
    <location>
        <begin position="47"/>
        <end position="67"/>
    </location>
</feature>
<dbReference type="Pfam" id="PF07331">
    <property type="entry name" value="TctB"/>
    <property type="match status" value="1"/>
</dbReference>
<dbReference type="InterPro" id="IPR009936">
    <property type="entry name" value="DUF1468"/>
</dbReference>
<feature type="domain" description="DUF1468" evidence="2">
    <location>
        <begin position="16"/>
        <end position="148"/>
    </location>
</feature>
<dbReference type="Proteomes" id="UP000198889">
    <property type="component" value="Unassembled WGS sequence"/>
</dbReference>
<keyword evidence="1" id="KW-0472">Membrane</keyword>
<protein>
    <submittedName>
        <fullName evidence="3">Putative tricarboxylic transport membrane protein</fullName>
    </submittedName>
</protein>
<proteinExistence type="predicted"/>
<feature type="transmembrane region" description="Helical" evidence="1">
    <location>
        <begin position="125"/>
        <end position="143"/>
    </location>
</feature>
<reference evidence="4" key="1">
    <citation type="submission" date="2016-10" db="EMBL/GenBank/DDBJ databases">
        <authorList>
            <person name="Varghese N."/>
            <person name="Submissions S."/>
        </authorList>
    </citation>
    <scope>NUCLEOTIDE SEQUENCE [LARGE SCALE GENOMIC DNA]</scope>
    <source>
        <strain evidence="4">CGMCC 1.1761</strain>
    </source>
</reference>
<dbReference type="AlphaFoldDB" id="A0A1G4SXD0"/>
<keyword evidence="1" id="KW-1133">Transmembrane helix</keyword>
<name>A0A1G4SXD0_9HYPH</name>
<evidence type="ECO:0000313" key="4">
    <source>
        <dbReference type="Proteomes" id="UP000198889"/>
    </source>
</evidence>
<keyword evidence="4" id="KW-1185">Reference proteome</keyword>
<dbReference type="RefSeq" id="WP_091440173.1">
    <property type="nucleotide sequence ID" value="NZ_FMTP01000003.1"/>
</dbReference>
<keyword evidence="1" id="KW-0812">Transmembrane</keyword>
<dbReference type="EMBL" id="FMTP01000003">
    <property type="protein sequence ID" value="SCW73701.1"/>
    <property type="molecule type" value="Genomic_DNA"/>
</dbReference>
<gene>
    <name evidence="3" type="ORF">SAMN05660859_2600</name>
</gene>
<sequence>MDAPQRPLAGSLSNRLAALALLAFSLVYGFAGSRIDYAFSSDPLGPRVFPVLLAGILGLLSLIYLLVPGRSETWPQGSVLMRCLALPVLVLIAALLFEPIGFAGAMFVMTAGVGRIFGASWRASLIGGLVQAALWYVVFGYLLDVYLPVGELFAVSRRG</sequence>
<organism evidence="3 4">
    <name type="scientific">Ancylobacter rudongensis</name>
    <dbReference type="NCBI Taxonomy" id="177413"/>
    <lineage>
        <taxon>Bacteria</taxon>
        <taxon>Pseudomonadati</taxon>
        <taxon>Pseudomonadota</taxon>
        <taxon>Alphaproteobacteria</taxon>
        <taxon>Hyphomicrobiales</taxon>
        <taxon>Xanthobacteraceae</taxon>
        <taxon>Ancylobacter</taxon>
    </lineage>
</organism>
<evidence type="ECO:0000259" key="2">
    <source>
        <dbReference type="Pfam" id="PF07331"/>
    </source>
</evidence>
<evidence type="ECO:0000256" key="1">
    <source>
        <dbReference type="SAM" id="Phobius"/>
    </source>
</evidence>
<dbReference type="STRING" id="177413.SAMN05660859_2600"/>
<evidence type="ECO:0000313" key="3">
    <source>
        <dbReference type="EMBL" id="SCW73701.1"/>
    </source>
</evidence>
<accession>A0A1G4SXD0</accession>